<gene>
    <name evidence="2" type="ORF">AWC38_SpisGene17059</name>
</gene>
<proteinExistence type="predicted"/>
<protein>
    <submittedName>
        <fullName evidence="2">Uncharacterized protein</fullName>
    </submittedName>
</protein>
<dbReference type="Proteomes" id="UP000225706">
    <property type="component" value="Unassembled WGS sequence"/>
</dbReference>
<evidence type="ECO:0000256" key="1">
    <source>
        <dbReference type="SAM" id="MobiDB-lite"/>
    </source>
</evidence>
<organism evidence="2 3">
    <name type="scientific">Stylophora pistillata</name>
    <name type="common">Smooth cauliflower coral</name>
    <dbReference type="NCBI Taxonomy" id="50429"/>
    <lineage>
        <taxon>Eukaryota</taxon>
        <taxon>Metazoa</taxon>
        <taxon>Cnidaria</taxon>
        <taxon>Anthozoa</taxon>
        <taxon>Hexacorallia</taxon>
        <taxon>Scleractinia</taxon>
        <taxon>Astrocoeniina</taxon>
        <taxon>Pocilloporidae</taxon>
        <taxon>Stylophora</taxon>
    </lineage>
</organism>
<dbReference type="AlphaFoldDB" id="A0A2B4RP51"/>
<reference evidence="3" key="1">
    <citation type="journal article" date="2017" name="bioRxiv">
        <title>Comparative analysis of the genomes of Stylophora pistillata and Acropora digitifera provides evidence for extensive differences between species of corals.</title>
        <authorList>
            <person name="Voolstra C.R."/>
            <person name="Li Y."/>
            <person name="Liew Y.J."/>
            <person name="Baumgarten S."/>
            <person name="Zoccola D."/>
            <person name="Flot J.-F."/>
            <person name="Tambutte S."/>
            <person name="Allemand D."/>
            <person name="Aranda M."/>
        </authorList>
    </citation>
    <scope>NUCLEOTIDE SEQUENCE [LARGE SCALE GENOMIC DNA]</scope>
</reference>
<keyword evidence="3" id="KW-1185">Reference proteome</keyword>
<dbReference type="OrthoDB" id="2373987at2759"/>
<evidence type="ECO:0000313" key="3">
    <source>
        <dbReference type="Proteomes" id="UP000225706"/>
    </source>
</evidence>
<accession>A0A2B4RP51</accession>
<sequence>MSKLAGSALESYSINRSDINMEGRSADCYDGPLEFVGGSGIQKLPPDDENTATLDSFLEKDGDHMSWERIEKPVTASALCEASNPIKTAFKVSRKLLDLAETTTVNTKSLEELAVKVQDFAFDLLDQVERKEDMYIKDEDMDRSGSLFSKITDNAIAEKQKKNRWKINYTYSRCVTEEQFRRMHCVVVPFNLLSLPLASLYWRMTKDTRIKRKDSKNNKYKDFLEGTFFPIITKRYKKKYKGSFPLTVDGKLDNLEERLNRVEKLKILEKKEQTYYDWCPKQKESQEPDRLEKMEEKRTMTSKGREKQKNRSGLT</sequence>
<evidence type="ECO:0000313" key="2">
    <source>
        <dbReference type="EMBL" id="PFX18569.1"/>
    </source>
</evidence>
<feature type="compositionally biased region" description="Basic and acidic residues" evidence="1">
    <location>
        <begin position="279"/>
        <end position="309"/>
    </location>
</feature>
<feature type="region of interest" description="Disordered" evidence="1">
    <location>
        <begin position="279"/>
        <end position="315"/>
    </location>
</feature>
<name>A0A2B4RP51_STYPI</name>
<dbReference type="EMBL" id="LSMT01000404">
    <property type="protein sequence ID" value="PFX18569.1"/>
    <property type="molecule type" value="Genomic_DNA"/>
</dbReference>
<comment type="caution">
    <text evidence="2">The sequence shown here is derived from an EMBL/GenBank/DDBJ whole genome shotgun (WGS) entry which is preliminary data.</text>
</comment>